<reference evidence="1 2" key="1">
    <citation type="submission" date="2018-06" db="EMBL/GenBank/DDBJ databases">
        <authorList>
            <consortium name="Pathogen Informatics"/>
            <person name="Doyle S."/>
        </authorList>
    </citation>
    <scope>NUCLEOTIDE SEQUENCE [LARGE SCALE GENOMIC DNA]</scope>
    <source>
        <strain evidence="1 2">NCTC7914</strain>
    </source>
</reference>
<protein>
    <submittedName>
        <fullName evidence="1">Type IV pili biogenesis protein PilM</fullName>
    </submittedName>
</protein>
<gene>
    <name evidence="1" type="ORF">NCTC7914_01041</name>
</gene>
<dbReference type="RefSeq" id="WP_115273373.1">
    <property type="nucleotide sequence ID" value="NZ_JABTYF010000001.1"/>
</dbReference>
<dbReference type="PANTHER" id="PTHR32432">
    <property type="entry name" value="CELL DIVISION PROTEIN FTSA-RELATED"/>
    <property type="match status" value="1"/>
</dbReference>
<dbReference type="EMBL" id="UGUY01000001">
    <property type="protein sequence ID" value="SUD66975.1"/>
    <property type="molecule type" value="Genomic_DNA"/>
</dbReference>
<evidence type="ECO:0000313" key="2">
    <source>
        <dbReference type="Proteomes" id="UP000254602"/>
    </source>
</evidence>
<dbReference type="Proteomes" id="UP000254602">
    <property type="component" value="Unassembled WGS sequence"/>
</dbReference>
<dbReference type="AlphaFoldDB" id="A0A379KG88"/>
<organism evidence="1 2">
    <name type="scientific">Pseudomonas putida</name>
    <name type="common">Arthrobacter siderocapsulatus</name>
    <dbReference type="NCBI Taxonomy" id="303"/>
    <lineage>
        <taxon>Bacteria</taxon>
        <taxon>Pseudomonadati</taxon>
        <taxon>Pseudomonadota</taxon>
        <taxon>Gammaproteobacteria</taxon>
        <taxon>Pseudomonadales</taxon>
        <taxon>Pseudomonadaceae</taxon>
        <taxon>Pseudomonas</taxon>
    </lineage>
</organism>
<dbReference type="InterPro" id="IPR050696">
    <property type="entry name" value="FtsA/MreB"/>
</dbReference>
<dbReference type="Gene3D" id="3.30.1490.300">
    <property type="match status" value="1"/>
</dbReference>
<proteinExistence type="predicted"/>
<name>A0A379KG88_PSEPU</name>
<dbReference type="InterPro" id="IPR043129">
    <property type="entry name" value="ATPase_NBD"/>
</dbReference>
<dbReference type="Gene3D" id="3.30.420.40">
    <property type="match status" value="2"/>
</dbReference>
<sequence>MLGRIGKDAGSLLGVEIAVDSVRLVQLQRRKGRCERLAWEVERFEPTGAADWWQVADRVVAALRSACRRSGSRQRRVAVALPASQVICKLCQLPADQPVAEMEAQLLADADRLFPFPLEDLVMDFQVLGASCGQAGARDVLVVACRQTLLQSLEAIFDDAGLLLEVVEVDSIALRRMMPQPGADGCALLRLEPGSATLHCWSQGVLPQRREVPLGRLAELFVDDLQVQDLLLAGSLQLEQGRLGDLIDRLEVPYRALPQVAGLACHDDNMALASALALGALR</sequence>
<dbReference type="InterPro" id="IPR005883">
    <property type="entry name" value="PilM"/>
</dbReference>
<dbReference type="PANTHER" id="PTHR32432:SF3">
    <property type="entry name" value="ETHANOLAMINE UTILIZATION PROTEIN EUTJ"/>
    <property type="match status" value="1"/>
</dbReference>
<dbReference type="SUPFAM" id="SSF53067">
    <property type="entry name" value="Actin-like ATPase domain"/>
    <property type="match status" value="1"/>
</dbReference>
<accession>A0A379KG88</accession>
<evidence type="ECO:0000313" key="1">
    <source>
        <dbReference type="EMBL" id="SUD66975.1"/>
    </source>
</evidence>
<dbReference type="Pfam" id="PF11104">
    <property type="entry name" value="PilM_2"/>
    <property type="match status" value="1"/>
</dbReference>